<dbReference type="EMBL" id="LR798283">
    <property type="protein sequence ID" value="CAB5220359.1"/>
    <property type="molecule type" value="Genomic_DNA"/>
</dbReference>
<proteinExistence type="predicted"/>
<sequence>MVAQVSIPFSTGGLLEPLCPRAKRIALKPLKSSIVTNVTFIAVTYVTPPY</sequence>
<evidence type="ECO:0000313" key="1">
    <source>
        <dbReference type="EMBL" id="CAB5220359.1"/>
    </source>
</evidence>
<gene>
    <name evidence="1" type="ORF">UFOVP238_34</name>
</gene>
<name>A0A6J7WQS2_9CAUD</name>
<protein>
    <submittedName>
        <fullName evidence="1">Uncharacterized protein</fullName>
    </submittedName>
</protein>
<accession>A0A6J7WQS2</accession>
<organism evidence="1">
    <name type="scientific">uncultured Caudovirales phage</name>
    <dbReference type="NCBI Taxonomy" id="2100421"/>
    <lineage>
        <taxon>Viruses</taxon>
        <taxon>Duplodnaviria</taxon>
        <taxon>Heunggongvirae</taxon>
        <taxon>Uroviricota</taxon>
        <taxon>Caudoviricetes</taxon>
        <taxon>Peduoviridae</taxon>
        <taxon>Maltschvirus</taxon>
        <taxon>Maltschvirus maltsch</taxon>
    </lineage>
</organism>
<reference evidence="1" key="1">
    <citation type="submission" date="2020-05" db="EMBL/GenBank/DDBJ databases">
        <authorList>
            <person name="Chiriac C."/>
            <person name="Salcher M."/>
            <person name="Ghai R."/>
            <person name="Kavagutti S V."/>
        </authorList>
    </citation>
    <scope>NUCLEOTIDE SEQUENCE</scope>
</reference>